<dbReference type="EMBL" id="MEYI01000024">
    <property type="protein sequence ID" value="OGD23885.1"/>
    <property type="molecule type" value="Genomic_DNA"/>
</dbReference>
<evidence type="ECO:0008006" key="3">
    <source>
        <dbReference type="Google" id="ProtNLM"/>
    </source>
</evidence>
<name>A0A1F5AZQ5_9BACT</name>
<dbReference type="AlphaFoldDB" id="A0A1F5AZQ5"/>
<organism evidence="1 2">
    <name type="scientific">Candidatus Azambacteria bacterium RBG_16_47_10</name>
    <dbReference type="NCBI Taxonomy" id="1797292"/>
    <lineage>
        <taxon>Bacteria</taxon>
        <taxon>Candidatus Azamiibacteriota</taxon>
    </lineage>
</organism>
<dbReference type="Proteomes" id="UP000176639">
    <property type="component" value="Unassembled WGS sequence"/>
</dbReference>
<proteinExistence type="predicted"/>
<evidence type="ECO:0000313" key="1">
    <source>
        <dbReference type="EMBL" id="OGD23885.1"/>
    </source>
</evidence>
<evidence type="ECO:0000313" key="2">
    <source>
        <dbReference type="Proteomes" id="UP000176639"/>
    </source>
</evidence>
<protein>
    <recommendedName>
        <fullName evidence="3">SHS2 domain-containing protein</fullName>
    </recommendedName>
</protein>
<accession>A0A1F5AZQ5</accession>
<sequence>MPFISPNEAFHGYTSAIIVGIYSDMITASAVKKEGVTPVVVAIASESMSGIDAVEGLFSTEKIMFNMEKAIMGLPHEARMPGSMVIVALGPGSGTCAYTVAERKRELKDRKMTAEEVNAIIAATNTEKESGVISAQYPEHFSIDGFSVSGLEGLNGEDVVVGMVRVACDEVLEKEFAARMTTFDLRYGGMIDMRYAAMRFDHFFEKAASALLICIFEHETHIALMHEKAVYSIGAARTGYGILCADIARSFSVGIEEAKEIVRAYRTQELNDGTHASVADACAAGAQKIVQAVKDVITGMDSAHIIPGNMHVVCSDVMPEITAQFVAGAWFTDLPVERNASVSLFSEEKSKRFCTPYDYVSADFLTRHH</sequence>
<reference evidence="1 2" key="1">
    <citation type="journal article" date="2016" name="Nat. Commun.">
        <title>Thousands of microbial genomes shed light on interconnected biogeochemical processes in an aquifer system.</title>
        <authorList>
            <person name="Anantharaman K."/>
            <person name="Brown C.T."/>
            <person name="Hug L.A."/>
            <person name="Sharon I."/>
            <person name="Castelle C.J."/>
            <person name="Probst A.J."/>
            <person name="Thomas B.C."/>
            <person name="Singh A."/>
            <person name="Wilkins M.J."/>
            <person name="Karaoz U."/>
            <person name="Brodie E.L."/>
            <person name="Williams K.H."/>
            <person name="Hubbard S.S."/>
            <person name="Banfield J.F."/>
        </authorList>
    </citation>
    <scope>NUCLEOTIDE SEQUENCE [LARGE SCALE GENOMIC DNA]</scope>
</reference>
<gene>
    <name evidence="1" type="ORF">A2Z10_03835</name>
</gene>
<comment type="caution">
    <text evidence="1">The sequence shown here is derived from an EMBL/GenBank/DDBJ whole genome shotgun (WGS) entry which is preliminary data.</text>
</comment>